<evidence type="ECO:0000256" key="1">
    <source>
        <dbReference type="SAM" id="MobiDB-lite"/>
    </source>
</evidence>
<evidence type="ECO:0000313" key="3">
    <source>
        <dbReference type="EMBL" id="ATA91604.1"/>
    </source>
</evidence>
<dbReference type="AlphaFoldDB" id="A0A250G2N7"/>
<dbReference type="SMART" id="SM00740">
    <property type="entry name" value="PASTA"/>
    <property type="match status" value="2"/>
</dbReference>
<dbReference type="CDD" id="cd06577">
    <property type="entry name" value="PASTA_pknB"/>
    <property type="match status" value="2"/>
</dbReference>
<dbReference type="Proteomes" id="UP000243136">
    <property type="component" value="Chromosome"/>
</dbReference>
<dbReference type="Gene3D" id="3.30.10.20">
    <property type="match status" value="2"/>
</dbReference>
<evidence type="ECO:0000313" key="4">
    <source>
        <dbReference type="Proteomes" id="UP000243136"/>
    </source>
</evidence>
<feature type="domain" description="PASTA" evidence="2">
    <location>
        <begin position="47"/>
        <end position="115"/>
    </location>
</feature>
<dbReference type="EMBL" id="CP022388">
    <property type="protein sequence ID" value="ATA91604.1"/>
    <property type="molecule type" value="Genomic_DNA"/>
</dbReference>
<sequence length="214" mass="24119">MQKKSKTMKIINHPMVRLWGKHIVLAILVLFLLIFVLLKMLKVWTNHGEYVVVPDLSKKTLSEVEETLKAVHLRYEVLDSTTYNPKYPKYSVISQNPEVAQQVKENRKIYLTINPSGYRKVTIPKVIQITRRSAEAILKSVGLEVGKITYVDDIGKDMVLEMSHRGQKVNPGEMLIKTAKIDLVCGNGKDPNAPDLPTQEGEATSEEVLGTPNL</sequence>
<gene>
    <name evidence="3" type="ORF">CGC56_05120</name>
</gene>
<protein>
    <submittedName>
        <fullName evidence="3">Penicillin-binding protein</fullName>
    </submittedName>
</protein>
<organism evidence="3 4">
    <name type="scientific">Capnocytophaga canimorsus</name>
    <dbReference type="NCBI Taxonomy" id="28188"/>
    <lineage>
        <taxon>Bacteria</taxon>
        <taxon>Pseudomonadati</taxon>
        <taxon>Bacteroidota</taxon>
        <taxon>Flavobacteriia</taxon>
        <taxon>Flavobacteriales</taxon>
        <taxon>Flavobacteriaceae</taxon>
        <taxon>Capnocytophaga</taxon>
    </lineage>
</organism>
<proteinExistence type="predicted"/>
<dbReference type="PROSITE" id="PS51178">
    <property type="entry name" value="PASTA"/>
    <property type="match status" value="1"/>
</dbReference>
<dbReference type="SUPFAM" id="SSF54184">
    <property type="entry name" value="Penicillin-binding protein 2x (pbp-2x), c-terminal domain"/>
    <property type="match status" value="1"/>
</dbReference>
<reference evidence="4" key="1">
    <citation type="submission" date="2017-06" db="EMBL/GenBank/DDBJ databases">
        <title>Capnocytophaga spp. assemblies.</title>
        <authorList>
            <person name="Gulvik C.A."/>
        </authorList>
    </citation>
    <scope>NUCLEOTIDE SEQUENCE [LARGE SCALE GENOMIC DNA]</scope>
    <source>
        <strain evidence="4">H5594</strain>
    </source>
</reference>
<feature type="region of interest" description="Disordered" evidence="1">
    <location>
        <begin position="187"/>
        <end position="214"/>
    </location>
</feature>
<name>A0A250G2N7_9FLAO</name>
<dbReference type="Pfam" id="PF03793">
    <property type="entry name" value="PASTA"/>
    <property type="match status" value="1"/>
</dbReference>
<accession>A0A250G2N7</accession>
<dbReference type="InterPro" id="IPR005543">
    <property type="entry name" value="PASTA_dom"/>
</dbReference>
<evidence type="ECO:0000259" key="2">
    <source>
        <dbReference type="PROSITE" id="PS51178"/>
    </source>
</evidence>